<dbReference type="EMBL" id="FXZK01000001">
    <property type="protein sequence ID" value="SMY05955.1"/>
    <property type="molecule type" value="Genomic_DNA"/>
</dbReference>
<evidence type="ECO:0000256" key="8">
    <source>
        <dbReference type="ARBA" id="ARBA00022679"/>
    </source>
</evidence>
<dbReference type="Proteomes" id="UP000201613">
    <property type="component" value="Unassembled WGS sequence"/>
</dbReference>
<sequence length="313" mass="34727">MAYAVQHARVPLCITDPKLPDNPIVYANSSFFDLVGYTEDDVIGKNCRFLQGPDTAEESIAAVRLAIVERRVETVEILNYRKDGSSFLNALQIGPIYDDDGALLYYFGSQLDITAKRIQEQKARELADAELLHRLRNIVNVMTVVIRHTMREEYDAQTLGRIVSERLRALSDAHFSTIIQPEDQNLTFAELSKTILSAYAPLGPRQFRLDGPEVVLPRPLLSCLALGLHELATNSVKHGSLGEMDGSVELNWEVNASGTQLSMCWSERGGPAVVKPMRQSGSKIVLDLVTAVNGSIDFNWRETGLIVEAVFPL</sequence>
<dbReference type="Gene3D" id="3.30.450.20">
    <property type="entry name" value="PAS domain"/>
    <property type="match status" value="1"/>
</dbReference>
<evidence type="ECO:0000259" key="14">
    <source>
        <dbReference type="PROSITE" id="PS50112"/>
    </source>
</evidence>
<evidence type="ECO:0000256" key="3">
    <source>
        <dbReference type="ARBA" id="ARBA00022543"/>
    </source>
</evidence>
<evidence type="ECO:0000256" key="4">
    <source>
        <dbReference type="ARBA" id="ARBA00022553"/>
    </source>
</evidence>
<dbReference type="OrthoDB" id="489241at2"/>
<keyword evidence="5" id="KW-0716">Sensory transduction</keyword>
<dbReference type="Pfam" id="PF07536">
    <property type="entry name" value="HWE_HK"/>
    <property type="match status" value="1"/>
</dbReference>
<keyword evidence="17" id="KW-1185">Reference proteome</keyword>
<dbReference type="SMART" id="SM00911">
    <property type="entry name" value="HWE_HK"/>
    <property type="match status" value="1"/>
</dbReference>
<evidence type="ECO:0000256" key="10">
    <source>
        <dbReference type="ARBA" id="ARBA00022777"/>
    </source>
</evidence>
<comment type="catalytic activity">
    <reaction evidence="1">
        <text>ATP + protein L-histidine = ADP + protein N-phospho-L-histidine.</text>
        <dbReference type="EC" id="2.7.13.3"/>
    </reaction>
</comment>
<organism evidence="16 17">
    <name type="scientific">Flavimaricola marinus</name>
    <dbReference type="NCBI Taxonomy" id="1819565"/>
    <lineage>
        <taxon>Bacteria</taxon>
        <taxon>Pseudomonadati</taxon>
        <taxon>Pseudomonadota</taxon>
        <taxon>Alphaproteobacteria</taxon>
        <taxon>Rhodobacterales</taxon>
        <taxon>Paracoccaceae</taxon>
        <taxon>Flavimaricola</taxon>
    </lineage>
</organism>
<feature type="domain" description="PAC" evidence="15">
    <location>
        <begin position="73"/>
        <end position="125"/>
    </location>
</feature>
<dbReference type="InterPro" id="IPR035965">
    <property type="entry name" value="PAS-like_dom_sf"/>
</dbReference>
<keyword evidence="11" id="KW-0067">ATP-binding</keyword>
<evidence type="ECO:0000256" key="13">
    <source>
        <dbReference type="ARBA" id="ARBA00023170"/>
    </source>
</evidence>
<keyword evidence="4" id="KW-0597">Phosphoprotein</keyword>
<evidence type="ECO:0000259" key="15">
    <source>
        <dbReference type="PROSITE" id="PS50113"/>
    </source>
</evidence>
<dbReference type="SMART" id="SM00086">
    <property type="entry name" value="PAC"/>
    <property type="match status" value="1"/>
</dbReference>
<proteinExistence type="predicted"/>
<dbReference type="SUPFAM" id="SSF55785">
    <property type="entry name" value="PYP-like sensor domain (PAS domain)"/>
    <property type="match status" value="1"/>
</dbReference>
<dbReference type="PROSITE" id="PS50112">
    <property type="entry name" value="PAS"/>
    <property type="match status" value="1"/>
</dbReference>
<keyword evidence="9" id="KW-0547">Nucleotide-binding</keyword>
<dbReference type="PROSITE" id="PS50113">
    <property type="entry name" value="PAC"/>
    <property type="match status" value="1"/>
</dbReference>
<dbReference type="PANTHER" id="PTHR47429:SF2">
    <property type="entry name" value="PROTEIN TWIN LOV 1"/>
    <property type="match status" value="1"/>
</dbReference>
<keyword evidence="7" id="KW-0288">FMN</keyword>
<evidence type="ECO:0000256" key="12">
    <source>
        <dbReference type="ARBA" id="ARBA00022991"/>
    </source>
</evidence>
<gene>
    <name evidence="16" type="ORF">LOM8899_00076</name>
</gene>
<keyword evidence="13" id="KW-0675">Receptor</keyword>
<keyword evidence="8 16" id="KW-0808">Transferase</keyword>
<protein>
    <recommendedName>
        <fullName evidence="2">histidine kinase</fullName>
        <ecNumber evidence="2">2.7.13.3</ecNumber>
    </recommendedName>
</protein>
<dbReference type="NCBIfam" id="TIGR00229">
    <property type="entry name" value="sensory_box"/>
    <property type="match status" value="1"/>
</dbReference>
<dbReference type="PANTHER" id="PTHR47429">
    <property type="entry name" value="PROTEIN TWIN LOV 1"/>
    <property type="match status" value="1"/>
</dbReference>
<evidence type="ECO:0000256" key="2">
    <source>
        <dbReference type="ARBA" id="ARBA00012438"/>
    </source>
</evidence>
<evidence type="ECO:0000256" key="1">
    <source>
        <dbReference type="ARBA" id="ARBA00000085"/>
    </source>
</evidence>
<evidence type="ECO:0000256" key="5">
    <source>
        <dbReference type="ARBA" id="ARBA00022606"/>
    </source>
</evidence>
<dbReference type="InterPro" id="IPR000700">
    <property type="entry name" value="PAS-assoc_C"/>
</dbReference>
<dbReference type="Pfam" id="PF13426">
    <property type="entry name" value="PAS_9"/>
    <property type="match status" value="1"/>
</dbReference>
<name>A0A238L974_9RHOB</name>
<dbReference type="EC" id="2.7.13.3" evidence="2"/>
<dbReference type="GO" id="GO:0009881">
    <property type="term" value="F:photoreceptor activity"/>
    <property type="evidence" value="ECO:0007669"/>
    <property type="project" value="UniProtKB-KW"/>
</dbReference>
<evidence type="ECO:0000256" key="6">
    <source>
        <dbReference type="ARBA" id="ARBA00022630"/>
    </source>
</evidence>
<evidence type="ECO:0000256" key="7">
    <source>
        <dbReference type="ARBA" id="ARBA00022643"/>
    </source>
</evidence>
<keyword evidence="10 16" id="KW-0418">Kinase</keyword>
<dbReference type="AlphaFoldDB" id="A0A238L974"/>
<dbReference type="GO" id="GO:0005524">
    <property type="term" value="F:ATP binding"/>
    <property type="evidence" value="ECO:0007669"/>
    <property type="project" value="UniProtKB-KW"/>
</dbReference>
<evidence type="ECO:0000256" key="9">
    <source>
        <dbReference type="ARBA" id="ARBA00022741"/>
    </source>
</evidence>
<dbReference type="InterPro" id="IPR001610">
    <property type="entry name" value="PAC"/>
</dbReference>
<keyword evidence="12" id="KW-0157">Chromophore</keyword>
<dbReference type="InterPro" id="IPR011102">
    <property type="entry name" value="Sig_transdc_His_kinase_HWE"/>
</dbReference>
<evidence type="ECO:0000256" key="11">
    <source>
        <dbReference type="ARBA" id="ARBA00022840"/>
    </source>
</evidence>
<dbReference type="InterPro" id="IPR036890">
    <property type="entry name" value="HATPase_C_sf"/>
</dbReference>
<dbReference type="InterPro" id="IPR000014">
    <property type="entry name" value="PAS"/>
</dbReference>
<dbReference type="GO" id="GO:0004673">
    <property type="term" value="F:protein histidine kinase activity"/>
    <property type="evidence" value="ECO:0007669"/>
    <property type="project" value="UniProtKB-EC"/>
</dbReference>
<keyword evidence="6" id="KW-0285">Flavoprotein</keyword>
<reference evidence="16 17" key="1">
    <citation type="submission" date="2017-05" db="EMBL/GenBank/DDBJ databases">
        <authorList>
            <person name="Song R."/>
            <person name="Chenine A.L."/>
            <person name="Ruprecht R.M."/>
        </authorList>
    </citation>
    <scope>NUCLEOTIDE SEQUENCE [LARGE SCALE GENOMIC DNA]</scope>
    <source>
        <strain evidence="16 17">CECT 8899</strain>
    </source>
</reference>
<accession>A0A238L974</accession>
<evidence type="ECO:0000313" key="16">
    <source>
        <dbReference type="EMBL" id="SMY05955.1"/>
    </source>
</evidence>
<dbReference type="CDD" id="cd00130">
    <property type="entry name" value="PAS"/>
    <property type="match status" value="1"/>
</dbReference>
<feature type="domain" description="PAS" evidence="14">
    <location>
        <begin position="1"/>
        <end position="70"/>
    </location>
</feature>
<keyword evidence="3" id="KW-0600">Photoreceptor protein</keyword>
<dbReference type="Gene3D" id="3.30.565.10">
    <property type="entry name" value="Histidine kinase-like ATPase, C-terminal domain"/>
    <property type="match status" value="1"/>
</dbReference>
<evidence type="ECO:0000313" key="17">
    <source>
        <dbReference type="Proteomes" id="UP000201613"/>
    </source>
</evidence>